<reference evidence="2 3" key="1">
    <citation type="submission" date="2018-11" db="EMBL/GenBank/DDBJ databases">
        <title>Genome sequencing of Paenibacillus sp. KCOM 3021 (= ChDC PVNT-B20).</title>
        <authorList>
            <person name="Kook J.-K."/>
            <person name="Park S.-N."/>
            <person name="Lim Y.K."/>
        </authorList>
    </citation>
    <scope>NUCLEOTIDE SEQUENCE [LARGE SCALE GENOMIC DNA]</scope>
    <source>
        <strain evidence="2 3">KCOM 3021</strain>
    </source>
</reference>
<sequence length="287" mass="32823">MAQLTLFAEWEEKEKVPNLTPRTIVQAELKPVCDEVREVIERIKEAYLDPTINRPWVIASSMGKDSTLLCLCIWIALSEIPSVQRTRQVYIISSDTGLENPGLKAFVHESIEKMKLSAVEQGLDCLHAQIVMPDQKNRFAAKAIAHGVPLSTPASPFRWCTDSFKISPTEVFIKSLLAEYGEVVIFTGVRNDESINRAASIKRNGADKFIFQKYKPTKGKDGTHERKPMKGRFECHPIKEISDDVLWDTLMKWSKFPWKTRFLQLYALYRDTGECPMQVRFVLRQSA</sequence>
<keyword evidence="3" id="KW-1185">Reference proteome</keyword>
<dbReference type="AlphaFoldDB" id="A0A3P3T9E7"/>
<dbReference type="SUPFAM" id="SSF52402">
    <property type="entry name" value="Adenine nucleotide alpha hydrolases-like"/>
    <property type="match status" value="1"/>
</dbReference>
<dbReference type="Proteomes" id="UP000267017">
    <property type="component" value="Unassembled WGS sequence"/>
</dbReference>
<dbReference type="OrthoDB" id="9774475at2"/>
<organism evidence="2 3">
    <name type="scientific">Paenibacillus oralis</name>
    <dbReference type="NCBI Taxonomy" id="2490856"/>
    <lineage>
        <taxon>Bacteria</taxon>
        <taxon>Bacillati</taxon>
        <taxon>Bacillota</taxon>
        <taxon>Bacilli</taxon>
        <taxon>Bacillales</taxon>
        <taxon>Paenibacillaceae</taxon>
        <taxon>Paenibacillus</taxon>
    </lineage>
</organism>
<dbReference type="InterPro" id="IPR014729">
    <property type="entry name" value="Rossmann-like_a/b/a_fold"/>
</dbReference>
<proteinExistence type="predicted"/>
<dbReference type="Gene3D" id="3.40.50.620">
    <property type="entry name" value="HUPs"/>
    <property type="match status" value="1"/>
</dbReference>
<dbReference type="InterPro" id="IPR002500">
    <property type="entry name" value="PAPS_reduct_dom"/>
</dbReference>
<dbReference type="Pfam" id="PF01507">
    <property type="entry name" value="PAPS_reduct"/>
    <property type="match status" value="1"/>
</dbReference>
<dbReference type="InterPro" id="IPR050128">
    <property type="entry name" value="Sulfate_adenylyltrnsfr_sub2"/>
</dbReference>
<name>A0A3P3T9E7_9BACL</name>
<protein>
    <recommendedName>
        <fullName evidence="1">Phosphoadenosine phosphosulphate reductase domain-containing protein</fullName>
    </recommendedName>
</protein>
<dbReference type="PANTHER" id="PTHR43196">
    <property type="entry name" value="SULFATE ADENYLYLTRANSFERASE SUBUNIT 2"/>
    <property type="match status" value="1"/>
</dbReference>
<gene>
    <name evidence="2" type="ORF">EHV15_34270</name>
</gene>
<evidence type="ECO:0000259" key="1">
    <source>
        <dbReference type="Pfam" id="PF01507"/>
    </source>
</evidence>
<feature type="domain" description="Phosphoadenosine phosphosulphate reductase" evidence="1">
    <location>
        <begin position="57"/>
        <end position="199"/>
    </location>
</feature>
<dbReference type="EMBL" id="RRCN01000002">
    <property type="protein sequence ID" value="RRJ54665.1"/>
    <property type="molecule type" value="Genomic_DNA"/>
</dbReference>
<dbReference type="GO" id="GO:0003824">
    <property type="term" value="F:catalytic activity"/>
    <property type="evidence" value="ECO:0007669"/>
    <property type="project" value="InterPro"/>
</dbReference>
<comment type="caution">
    <text evidence="2">The sequence shown here is derived from an EMBL/GenBank/DDBJ whole genome shotgun (WGS) entry which is preliminary data.</text>
</comment>
<dbReference type="RefSeq" id="WP_128635752.1">
    <property type="nucleotide sequence ID" value="NZ_RRCN01000002.1"/>
</dbReference>
<evidence type="ECO:0000313" key="3">
    <source>
        <dbReference type="Proteomes" id="UP000267017"/>
    </source>
</evidence>
<dbReference type="PANTHER" id="PTHR43196:SF2">
    <property type="entry name" value="PHOSPHOADENOSINE PHOSPHOSULFATE REDUCTASE"/>
    <property type="match status" value="1"/>
</dbReference>
<accession>A0A3P3T9E7</accession>
<evidence type="ECO:0000313" key="2">
    <source>
        <dbReference type="EMBL" id="RRJ54665.1"/>
    </source>
</evidence>